<evidence type="ECO:0000313" key="3">
    <source>
        <dbReference type="Proteomes" id="UP000825935"/>
    </source>
</evidence>
<dbReference type="AlphaFoldDB" id="A0A8T2UM75"/>
<accession>A0A8T2UM75</accession>
<dbReference type="OrthoDB" id="1849803at2759"/>
<name>A0A8T2UM75_CERRI</name>
<proteinExistence type="predicted"/>
<organism evidence="2 3">
    <name type="scientific">Ceratopteris richardii</name>
    <name type="common">Triangle waterfern</name>
    <dbReference type="NCBI Taxonomy" id="49495"/>
    <lineage>
        <taxon>Eukaryota</taxon>
        <taxon>Viridiplantae</taxon>
        <taxon>Streptophyta</taxon>
        <taxon>Embryophyta</taxon>
        <taxon>Tracheophyta</taxon>
        <taxon>Polypodiopsida</taxon>
        <taxon>Polypodiidae</taxon>
        <taxon>Polypodiales</taxon>
        <taxon>Pteridineae</taxon>
        <taxon>Pteridaceae</taxon>
        <taxon>Parkerioideae</taxon>
        <taxon>Ceratopteris</taxon>
    </lineage>
</organism>
<feature type="transmembrane region" description="Helical" evidence="1">
    <location>
        <begin position="81"/>
        <end position="110"/>
    </location>
</feature>
<gene>
    <name evidence="2" type="ORF">KP509_06G073700</name>
</gene>
<comment type="caution">
    <text evidence="2">The sequence shown here is derived from an EMBL/GenBank/DDBJ whole genome shotgun (WGS) entry which is preliminary data.</text>
</comment>
<dbReference type="Proteomes" id="UP000825935">
    <property type="component" value="Chromosome 6"/>
</dbReference>
<keyword evidence="3" id="KW-1185">Reference proteome</keyword>
<evidence type="ECO:0000313" key="2">
    <source>
        <dbReference type="EMBL" id="KAH7435650.1"/>
    </source>
</evidence>
<protein>
    <submittedName>
        <fullName evidence="2">Uncharacterized protein</fullName>
    </submittedName>
</protein>
<keyword evidence="1" id="KW-1133">Transmembrane helix</keyword>
<dbReference type="OMA" id="AVMYSEA"/>
<dbReference type="EMBL" id="CM035411">
    <property type="protein sequence ID" value="KAH7435650.1"/>
    <property type="molecule type" value="Genomic_DNA"/>
</dbReference>
<feature type="transmembrane region" description="Helical" evidence="1">
    <location>
        <begin position="32"/>
        <end position="61"/>
    </location>
</feature>
<feature type="transmembrane region" description="Helical" evidence="1">
    <location>
        <begin position="145"/>
        <end position="165"/>
    </location>
</feature>
<keyword evidence="1" id="KW-0812">Transmembrane</keyword>
<sequence length="176" mass="19022">MDPARQDAADPDDEGSFPFSEAGLRVCVARMLWMYSFAAGVLALVSCIYLGASMVIMWKVAMYSNALSPIDLSLLVGTDMGVLAVIVCLVFLVPRMIMTWITALVFEFIFERKLQRSKAVVENGKRLAREISIATIRNALKGGEVAAIVGALATLVGLTLLRSHVSDSTSTSVFSL</sequence>
<reference evidence="2" key="1">
    <citation type="submission" date="2021-08" db="EMBL/GenBank/DDBJ databases">
        <title>WGS assembly of Ceratopteris richardii.</title>
        <authorList>
            <person name="Marchant D.B."/>
            <person name="Chen G."/>
            <person name="Jenkins J."/>
            <person name="Shu S."/>
            <person name="Leebens-Mack J."/>
            <person name="Grimwood J."/>
            <person name="Schmutz J."/>
            <person name="Soltis P."/>
            <person name="Soltis D."/>
            <person name="Chen Z.-H."/>
        </authorList>
    </citation>
    <scope>NUCLEOTIDE SEQUENCE</scope>
    <source>
        <strain evidence="2">Whitten #5841</strain>
        <tissue evidence="2">Leaf</tissue>
    </source>
</reference>
<keyword evidence="1" id="KW-0472">Membrane</keyword>
<evidence type="ECO:0000256" key="1">
    <source>
        <dbReference type="SAM" id="Phobius"/>
    </source>
</evidence>